<dbReference type="SUPFAM" id="SSF55874">
    <property type="entry name" value="ATPase domain of HSP90 chaperone/DNA topoisomerase II/histidine kinase"/>
    <property type="match status" value="1"/>
</dbReference>
<dbReference type="PANTHER" id="PTHR35526">
    <property type="entry name" value="ANTI-SIGMA-F FACTOR RSBW-RELATED"/>
    <property type="match status" value="1"/>
</dbReference>
<reference evidence="1 2" key="1">
    <citation type="submission" date="2019-06" db="EMBL/GenBank/DDBJ databases">
        <title>Description of Kitasatospora acidophila sp. nov. isolated from pine grove soil, and reclassification of Streptomyces novaecaesareae to Kitasatospora novaeceasareae comb. nov.</title>
        <authorList>
            <person name="Kim M.J."/>
        </authorList>
    </citation>
    <scope>NUCLEOTIDE SEQUENCE [LARGE SCALE GENOMIC DNA]</scope>
    <source>
        <strain evidence="1 2">MMS16-CNU292</strain>
    </source>
</reference>
<keyword evidence="1" id="KW-0547">Nucleotide-binding</keyword>
<accession>A0A540VWQ1</accession>
<dbReference type="InterPro" id="IPR036890">
    <property type="entry name" value="HATPase_C_sf"/>
</dbReference>
<gene>
    <name evidence="1" type="ORF">E6W39_01755</name>
</gene>
<dbReference type="PANTHER" id="PTHR35526:SF3">
    <property type="entry name" value="ANTI-SIGMA-F FACTOR RSBW"/>
    <property type="match status" value="1"/>
</dbReference>
<sequence>MRLVPFQASIVDGQSDGSGGGIVLALVSRSTLRLARHRLRDHLTSFGLDPDDACLILSELAGNALLHGGETAAVAWCLCGDRLHIGVADGSALGLAVIQENCAREGGRGLLLVDQLAKEWGVRPLGALGKAAWCELQVRAA</sequence>
<organism evidence="1 2">
    <name type="scientific">Kitasatospora acidiphila</name>
    <dbReference type="NCBI Taxonomy" id="2567942"/>
    <lineage>
        <taxon>Bacteria</taxon>
        <taxon>Bacillati</taxon>
        <taxon>Actinomycetota</taxon>
        <taxon>Actinomycetes</taxon>
        <taxon>Kitasatosporales</taxon>
        <taxon>Streptomycetaceae</taxon>
        <taxon>Kitasatospora</taxon>
    </lineage>
</organism>
<comment type="caution">
    <text evidence="1">The sequence shown here is derived from an EMBL/GenBank/DDBJ whole genome shotgun (WGS) entry which is preliminary data.</text>
</comment>
<dbReference type="OrthoDB" id="3872248at2"/>
<dbReference type="GO" id="GO:0005524">
    <property type="term" value="F:ATP binding"/>
    <property type="evidence" value="ECO:0007669"/>
    <property type="project" value="UniProtKB-KW"/>
</dbReference>
<protein>
    <submittedName>
        <fullName evidence="1">ATP-binding protein</fullName>
    </submittedName>
</protein>
<dbReference type="CDD" id="cd16936">
    <property type="entry name" value="HATPase_RsbW-like"/>
    <property type="match status" value="1"/>
</dbReference>
<dbReference type="InterPro" id="IPR050267">
    <property type="entry name" value="Anti-sigma-factor_SerPK"/>
</dbReference>
<dbReference type="RefSeq" id="WP_141631928.1">
    <property type="nucleotide sequence ID" value="NZ_VIGB01000003.1"/>
</dbReference>
<dbReference type="Gene3D" id="3.30.565.10">
    <property type="entry name" value="Histidine kinase-like ATPase, C-terminal domain"/>
    <property type="match status" value="1"/>
</dbReference>
<keyword evidence="2" id="KW-1185">Reference proteome</keyword>
<proteinExistence type="predicted"/>
<name>A0A540VWQ1_9ACTN</name>
<evidence type="ECO:0000313" key="1">
    <source>
        <dbReference type="EMBL" id="TQF01193.1"/>
    </source>
</evidence>
<dbReference type="Proteomes" id="UP000319103">
    <property type="component" value="Unassembled WGS sequence"/>
</dbReference>
<dbReference type="AlphaFoldDB" id="A0A540VWQ1"/>
<keyword evidence="1" id="KW-0067">ATP-binding</keyword>
<evidence type="ECO:0000313" key="2">
    <source>
        <dbReference type="Proteomes" id="UP000319103"/>
    </source>
</evidence>
<dbReference type="EMBL" id="VIGB01000003">
    <property type="protein sequence ID" value="TQF01193.1"/>
    <property type="molecule type" value="Genomic_DNA"/>
</dbReference>